<feature type="binding site" evidence="13">
    <location>
        <begin position="98"/>
        <end position="101"/>
    </location>
    <ligand>
        <name>substrate</name>
    </ligand>
</feature>
<dbReference type="EC" id="4.1.3.17" evidence="5"/>
<dbReference type="SUPFAM" id="SSF89562">
    <property type="entry name" value="RraA-like"/>
    <property type="match status" value="1"/>
</dbReference>
<keyword evidence="14" id="KW-0489">Methyltransferase</keyword>
<keyword evidence="13" id="KW-0460">Magnesium</keyword>
<evidence type="ECO:0000256" key="12">
    <source>
        <dbReference type="ARBA" id="ARBA00047973"/>
    </source>
</evidence>
<dbReference type="GO" id="GO:0032259">
    <property type="term" value="P:methylation"/>
    <property type="evidence" value="ECO:0007669"/>
    <property type="project" value="UniProtKB-KW"/>
</dbReference>
<keyword evidence="13" id="KW-0479">Metal-binding</keyword>
<proteinExistence type="inferred from homology"/>
<dbReference type="RefSeq" id="WP_213411681.1">
    <property type="nucleotide sequence ID" value="NZ_BOVK01000020.1"/>
</dbReference>
<comment type="cofactor">
    <cofactor evidence="2">
        <name>a divalent metal cation</name>
        <dbReference type="ChEBI" id="CHEBI:60240"/>
    </cofactor>
</comment>
<dbReference type="NCBIfam" id="NF004850">
    <property type="entry name" value="PRK06201.1"/>
    <property type="match status" value="1"/>
</dbReference>
<comment type="similarity">
    <text evidence="3">Belongs to the class II aldolase/RraA-like family.</text>
</comment>
<dbReference type="Gene3D" id="3.50.30.40">
    <property type="entry name" value="Ribonuclease E inhibitor RraA/RraA-like"/>
    <property type="match status" value="1"/>
</dbReference>
<sequence>MVNYGFRVLPLTRRPDSSLIQQCMSIATPLLSDNMHRVQGTIAGFVPYHRSAKLAGAAFTVRTRPGDNLMVHKAIDMAEPGDVIVVDACGELSQAILGEIMLRLAEKRGIAGFVIDGAIRDSAAFRERDYPCFARGTTHRGPYKEGPGEINVPVTIGRMPVMPGDLIVGDEDGIVAIPLDYAAEVVQAAQRQLAREQRTFEEIAEGSLDRSWVDEALKRKGCELP</sequence>
<keyword evidence="14" id="KW-0808">Transferase</keyword>
<keyword evidence="15" id="KW-1185">Reference proteome</keyword>
<feature type="binding site" evidence="13">
    <location>
        <position position="120"/>
    </location>
    <ligand>
        <name>substrate</name>
    </ligand>
</feature>
<evidence type="ECO:0000256" key="8">
    <source>
        <dbReference type="ARBA" id="ARBA00025046"/>
    </source>
</evidence>
<organism evidence="14 15">
    <name type="scientific">Xylanibacillus composti</name>
    <dbReference type="NCBI Taxonomy" id="1572762"/>
    <lineage>
        <taxon>Bacteria</taxon>
        <taxon>Bacillati</taxon>
        <taxon>Bacillota</taxon>
        <taxon>Bacilli</taxon>
        <taxon>Bacillales</taxon>
        <taxon>Paenibacillaceae</taxon>
        <taxon>Xylanibacillus</taxon>
    </lineage>
</organism>
<dbReference type="GO" id="GO:0047443">
    <property type="term" value="F:4-hydroxy-4-methyl-2-oxoglutarate aldolase activity"/>
    <property type="evidence" value="ECO:0007669"/>
    <property type="project" value="UniProtKB-EC"/>
</dbReference>
<gene>
    <name evidence="14" type="primary">menG_2</name>
    <name evidence="14" type="ORF">XYCOK13_17110</name>
</gene>
<evidence type="ECO:0000256" key="13">
    <source>
        <dbReference type="PIRSR" id="PIRSR605493-1"/>
    </source>
</evidence>
<dbReference type="EMBL" id="BOVK01000020">
    <property type="protein sequence ID" value="GIQ68887.1"/>
    <property type="molecule type" value="Genomic_DNA"/>
</dbReference>
<comment type="catalytic activity">
    <reaction evidence="1">
        <text>4-hydroxy-4-methyl-2-oxoglutarate = 2 pyruvate</text>
        <dbReference type="Rhea" id="RHEA:22748"/>
        <dbReference type="ChEBI" id="CHEBI:15361"/>
        <dbReference type="ChEBI" id="CHEBI:58276"/>
        <dbReference type="EC" id="4.1.3.17"/>
    </reaction>
</comment>
<dbReference type="InterPro" id="IPR005493">
    <property type="entry name" value="RraA/RraA-like"/>
</dbReference>
<accession>A0A8J4M2F8</accession>
<name>A0A8J4M2F8_9BACL</name>
<dbReference type="GO" id="GO:0008168">
    <property type="term" value="F:methyltransferase activity"/>
    <property type="evidence" value="ECO:0007669"/>
    <property type="project" value="UniProtKB-KW"/>
</dbReference>
<feature type="binding site" evidence="13">
    <location>
        <position position="121"/>
    </location>
    <ligand>
        <name>Mg(2+)</name>
        <dbReference type="ChEBI" id="CHEBI:18420"/>
    </ligand>
</feature>
<dbReference type="PANTHER" id="PTHR33254:SF4">
    <property type="entry name" value="4-HYDROXY-4-METHYL-2-OXOGLUTARATE ALDOLASE 3-RELATED"/>
    <property type="match status" value="1"/>
</dbReference>
<evidence type="ECO:0000256" key="11">
    <source>
        <dbReference type="ARBA" id="ARBA00032305"/>
    </source>
</evidence>
<dbReference type="Proteomes" id="UP000677918">
    <property type="component" value="Unassembled WGS sequence"/>
</dbReference>
<dbReference type="EC" id="4.1.1.112" evidence="6"/>
<reference evidence="14" key="1">
    <citation type="submission" date="2021-04" db="EMBL/GenBank/DDBJ databases">
        <title>Draft genome sequence of Xylanibacillus composti strain K13.</title>
        <authorList>
            <person name="Uke A."/>
            <person name="Chhe C."/>
            <person name="Baramee S."/>
            <person name="Kosugi A."/>
        </authorList>
    </citation>
    <scope>NUCLEOTIDE SEQUENCE</scope>
    <source>
        <strain evidence="14">K13</strain>
    </source>
</reference>
<evidence type="ECO:0000256" key="1">
    <source>
        <dbReference type="ARBA" id="ARBA00001342"/>
    </source>
</evidence>
<evidence type="ECO:0000256" key="3">
    <source>
        <dbReference type="ARBA" id="ARBA00008621"/>
    </source>
</evidence>
<evidence type="ECO:0000256" key="6">
    <source>
        <dbReference type="ARBA" id="ARBA00012947"/>
    </source>
</evidence>
<comment type="catalytic activity">
    <reaction evidence="12">
        <text>oxaloacetate + H(+) = pyruvate + CO2</text>
        <dbReference type="Rhea" id="RHEA:15641"/>
        <dbReference type="ChEBI" id="CHEBI:15361"/>
        <dbReference type="ChEBI" id="CHEBI:15378"/>
        <dbReference type="ChEBI" id="CHEBI:16452"/>
        <dbReference type="ChEBI" id="CHEBI:16526"/>
        <dbReference type="EC" id="4.1.1.112"/>
    </reaction>
</comment>
<dbReference type="GO" id="GO:0046872">
    <property type="term" value="F:metal ion binding"/>
    <property type="evidence" value="ECO:0007669"/>
    <property type="project" value="UniProtKB-KW"/>
</dbReference>
<dbReference type="InterPro" id="IPR036704">
    <property type="entry name" value="RraA/RraA-like_sf"/>
</dbReference>
<evidence type="ECO:0000256" key="5">
    <source>
        <dbReference type="ARBA" id="ARBA00012213"/>
    </source>
</evidence>
<protein>
    <recommendedName>
        <fullName evidence="7">Putative 4-hydroxy-4-methyl-2-oxoglutarate aldolase</fullName>
        <ecNumber evidence="6">4.1.1.112</ecNumber>
        <ecNumber evidence="5">4.1.3.17</ecNumber>
    </recommendedName>
    <alternativeName>
        <fullName evidence="11">Oxaloacetate decarboxylase</fullName>
    </alternativeName>
    <alternativeName>
        <fullName evidence="9">Regulator of ribonuclease activity homolog</fullName>
    </alternativeName>
    <alternativeName>
        <fullName evidence="10">RraA-like protein</fullName>
    </alternativeName>
</protein>
<comment type="cofactor">
    <cofactor evidence="13">
        <name>Mg(2+)</name>
        <dbReference type="ChEBI" id="CHEBI:18420"/>
    </cofactor>
</comment>
<comment type="function">
    <text evidence="8">Catalyzes the aldol cleavage of 4-hydroxy-4-methyl-2-oxoglutarate (HMG) into 2 molecules of pyruvate. Also contains a secondary oxaloacetate (OAA) decarboxylase activity due to the common pyruvate enolate transition state formed following C-C bond cleavage in the retro-aldol and decarboxylation reactions.</text>
</comment>
<dbReference type="CDD" id="cd16841">
    <property type="entry name" value="RraA_family"/>
    <property type="match status" value="1"/>
</dbReference>
<dbReference type="AlphaFoldDB" id="A0A8J4M2F8"/>
<evidence type="ECO:0000313" key="15">
    <source>
        <dbReference type="Proteomes" id="UP000677918"/>
    </source>
</evidence>
<dbReference type="GO" id="GO:0008948">
    <property type="term" value="F:oxaloacetate decarboxylase activity"/>
    <property type="evidence" value="ECO:0007669"/>
    <property type="project" value="UniProtKB-EC"/>
</dbReference>
<evidence type="ECO:0000256" key="2">
    <source>
        <dbReference type="ARBA" id="ARBA00001968"/>
    </source>
</evidence>
<evidence type="ECO:0000313" key="14">
    <source>
        <dbReference type="EMBL" id="GIQ68887.1"/>
    </source>
</evidence>
<dbReference type="PANTHER" id="PTHR33254">
    <property type="entry name" value="4-HYDROXY-4-METHYL-2-OXOGLUTARATE ALDOLASE 3-RELATED"/>
    <property type="match status" value="1"/>
</dbReference>
<comment type="caution">
    <text evidence="14">The sequence shown here is derived from an EMBL/GenBank/DDBJ whole genome shotgun (WGS) entry which is preliminary data.</text>
</comment>
<dbReference type="Pfam" id="PF03737">
    <property type="entry name" value="RraA-like"/>
    <property type="match status" value="1"/>
</dbReference>
<comment type="subunit">
    <text evidence="4">Homotrimer.</text>
</comment>
<evidence type="ECO:0000256" key="10">
    <source>
        <dbReference type="ARBA" id="ARBA00030169"/>
    </source>
</evidence>
<evidence type="ECO:0000256" key="4">
    <source>
        <dbReference type="ARBA" id="ARBA00011233"/>
    </source>
</evidence>
<evidence type="ECO:0000256" key="7">
    <source>
        <dbReference type="ARBA" id="ARBA00016549"/>
    </source>
</evidence>
<evidence type="ECO:0000256" key="9">
    <source>
        <dbReference type="ARBA" id="ARBA00029596"/>
    </source>
</evidence>